<dbReference type="GO" id="GO:0006820">
    <property type="term" value="P:monoatomic anion transport"/>
    <property type="evidence" value="ECO:0007669"/>
    <property type="project" value="TreeGrafter"/>
</dbReference>
<comment type="caution">
    <text evidence="6">The sequence shown here is derived from an EMBL/GenBank/DDBJ whole genome shotgun (WGS) entry which is preliminary data.</text>
</comment>
<evidence type="ECO:0000256" key="2">
    <source>
        <dbReference type="ARBA" id="ARBA00022692"/>
    </source>
</evidence>
<gene>
    <name evidence="6" type="primary">Picot</name>
    <name evidence="6" type="ORF">EVAR_99527_1</name>
</gene>
<reference evidence="6 7" key="1">
    <citation type="journal article" date="2019" name="Commun. Biol.">
        <title>The bagworm genome reveals a unique fibroin gene that provides high tensile strength.</title>
        <authorList>
            <person name="Kono N."/>
            <person name="Nakamura H."/>
            <person name="Ohtoshi R."/>
            <person name="Tomita M."/>
            <person name="Numata K."/>
            <person name="Arakawa K."/>
        </authorList>
    </citation>
    <scope>NUCLEOTIDE SEQUENCE [LARGE SCALE GENOMIC DNA]</scope>
</reference>
<accession>A0A4C2AFG7</accession>
<dbReference type="Gene3D" id="1.20.120.540">
    <property type="entry name" value="Voltage-gated potassium channels"/>
    <property type="match status" value="1"/>
</dbReference>
<sequence length="173" mass="18837">MRTLFNDHLAVARVESSSHAETASSNVRCSILLRVRYLQVLLILLCSCVLFMMRSTMSVAVLAMTTPQTHTNVEVYDWDKNVKGMILSSFFWGYTLLQIPAGILAKKYGGHPLLLGSLIASGLLYLTLPTFAKYGGWMAVCAIQSVMGLAQACLLPSYHPARPVVASQTNGPG</sequence>
<dbReference type="PANTHER" id="PTHR11662">
    <property type="entry name" value="SOLUTE CARRIER FAMILY 17"/>
    <property type="match status" value="1"/>
</dbReference>
<dbReference type="SUPFAM" id="SSF103473">
    <property type="entry name" value="MFS general substrate transporter"/>
    <property type="match status" value="1"/>
</dbReference>
<organism evidence="6 7">
    <name type="scientific">Eumeta variegata</name>
    <name type="common">Bagworm moth</name>
    <name type="synonym">Eumeta japonica</name>
    <dbReference type="NCBI Taxonomy" id="151549"/>
    <lineage>
        <taxon>Eukaryota</taxon>
        <taxon>Metazoa</taxon>
        <taxon>Ecdysozoa</taxon>
        <taxon>Arthropoda</taxon>
        <taxon>Hexapoda</taxon>
        <taxon>Insecta</taxon>
        <taxon>Pterygota</taxon>
        <taxon>Neoptera</taxon>
        <taxon>Endopterygota</taxon>
        <taxon>Lepidoptera</taxon>
        <taxon>Glossata</taxon>
        <taxon>Ditrysia</taxon>
        <taxon>Tineoidea</taxon>
        <taxon>Psychidae</taxon>
        <taxon>Oiketicinae</taxon>
        <taxon>Eumeta</taxon>
    </lineage>
</organism>
<feature type="transmembrane region" description="Helical" evidence="5">
    <location>
        <begin position="112"/>
        <end position="128"/>
    </location>
</feature>
<dbReference type="Pfam" id="PF07690">
    <property type="entry name" value="MFS_1"/>
    <property type="match status" value="1"/>
</dbReference>
<dbReference type="STRING" id="151549.A0A4C2AFG7"/>
<dbReference type="InterPro" id="IPR050382">
    <property type="entry name" value="MFS_Na/Anion_cotransporter"/>
</dbReference>
<protein>
    <submittedName>
        <fullName evidence="6">Inorganic phosphate cotransporter</fullName>
    </submittedName>
</protein>
<dbReference type="AlphaFoldDB" id="A0A4C2AFG7"/>
<keyword evidence="7" id="KW-1185">Reference proteome</keyword>
<dbReference type="InterPro" id="IPR036259">
    <property type="entry name" value="MFS_trans_sf"/>
</dbReference>
<dbReference type="InterPro" id="IPR011701">
    <property type="entry name" value="MFS"/>
</dbReference>
<evidence type="ECO:0000256" key="3">
    <source>
        <dbReference type="ARBA" id="ARBA00022989"/>
    </source>
</evidence>
<evidence type="ECO:0000256" key="4">
    <source>
        <dbReference type="ARBA" id="ARBA00023136"/>
    </source>
</evidence>
<feature type="transmembrane region" description="Helical" evidence="5">
    <location>
        <begin position="40"/>
        <end position="64"/>
    </location>
</feature>
<keyword evidence="2 5" id="KW-0812">Transmembrane</keyword>
<dbReference type="Proteomes" id="UP000299102">
    <property type="component" value="Unassembled WGS sequence"/>
</dbReference>
<dbReference type="InterPro" id="IPR027378">
    <property type="entry name" value="Nucleotide_channel_N"/>
</dbReference>
<dbReference type="EMBL" id="BGZK01003055">
    <property type="protein sequence ID" value="GBP98053.1"/>
    <property type="molecule type" value="Genomic_DNA"/>
</dbReference>
<evidence type="ECO:0000256" key="5">
    <source>
        <dbReference type="SAM" id="Phobius"/>
    </source>
</evidence>
<proteinExistence type="predicted"/>
<name>A0A4C2AFG7_EUMVA</name>
<comment type="subcellular location">
    <subcellularLocation>
        <location evidence="1">Membrane</location>
        <topology evidence="1">Multi-pass membrane protein</topology>
    </subcellularLocation>
</comment>
<evidence type="ECO:0000256" key="1">
    <source>
        <dbReference type="ARBA" id="ARBA00004141"/>
    </source>
</evidence>
<evidence type="ECO:0000313" key="6">
    <source>
        <dbReference type="EMBL" id="GBP98053.1"/>
    </source>
</evidence>
<evidence type="ECO:0000313" key="7">
    <source>
        <dbReference type="Proteomes" id="UP000299102"/>
    </source>
</evidence>
<dbReference type="GO" id="GO:0016020">
    <property type="term" value="C:membrane"/>
    <property type="evidence" value="ECO:0007669"/>
    <property type="project" value="UniProtKB-SubCell"/>
</dbReference>
<dbReference type="GO" id="GO:0022857">
    <property type="term" value="F:transmembrane transporter activity"/>
    <property type="evidence" value="ECO:0007669"/>
    <property type="project" value="InterPro"/>
</dbReference>
<keyword evidence="3 5" id="KW-1133">Transmembrane helix</keyword>
<dbReference type="OrthoDB" id="2985014at2759"/>
<dbReference type="PANTHER" id="PTHR11662:SF280">
    <property type="entry name" value="FI21844P1-RELATED"/>
    <property type="match status" value="1"/>
</dbReference>
<feature type="transmembrane region" description="Helical" evidence="5">
    <location>
        <begin position="84"/>
        <end position="105"/>
    </location>
</feature>
<keyword evidence="4 5" id="KW-0472">Membrane</keyword>